<name>A0A1L9NXS4_9RHOB</name>
<reference evidence="1 2" key="1">
    <citation type="submission" date="2016-10" db="EMBL/GenBank/DDBJ databases">
        <title>Genome sequence of Planktotalea frisia SH6-1.</title>
        <authorList>
            <person name="Poehlein A."/>
            <person name="Bakenhus I."/>
            <person name="Voget S."/>
            <person name="Brinkhoff T."/>
            <person name="Simon M."/>
        </authorList>
    </citation>
    <scope>NUCLEOTIDE SEQUENCE [LARGE SCALE GENOMIC DNA]</scope>
    <source>
        <strain evidence="1 2">SH6-1</strain>
    </source>
</reference>
<sequence>MTIGQGKFLKDTYQNEKRPRSDPKAFFLVALRVQHARPLG</sequence>
<evidence type="ECO:0000313" key="2">
    <source>
        <dbReference type="Proteomes" id="UP000184514"/>
    </source>
</evidence>
<comment type="caution">
    <text evidence="1">The sequence shown here is derived from an EMBL/GenBank/DDBJ whole genome shotgun (WGS) entry which is preliminary data.</text>
</comment>
<protein>
    <submittedName>
        <fullName evidence="1">Uncharacterized protein</fullName>
    </submittedName>
</protein>
<organism evidence="1 2">
    <name type="scientific">Planktotalea frisia</name>
    <dbReference type="NCBI Taxonomy" id="696762"/>
    <lineage>
        <taxon>Bacteria</taxon>
        <taxon>Pseudomonadati</taxon>
        <taxon>Pseudomonadota</taxon>
        <taxon>Alphaproteobacteria</taxon>
        <taxon>Rhodobacterales</taxon>
        <taxon>Paracoccaceae</taxon>
        <taxon>Planktotalea</taxon>
    </lineage>
</organism>
<gene>
    <name evidence="1" type="ORF">PFRI_17420</name>
</gene>
<dbReference type="EMBL" id="MLCB01000125">
    <property type="protein sequence ID" value="OJI94003.1"/>
    <property type="molecule type" value="Genomic_DNA"/>
</dbReference>
<proteinExistence type="predicted"/>
<evidence type="ECO:0000313" key="1">
    <source>
        <dbReference type="EMBL" id="OJI94003.1"/>
    </source>
</evidence>
<keyword evidence="2" id="KW-1185">Reference proteome</keyword>
<dbReference type="AlphaFoldDB" id="A0A1L9NXS4"/>
<dbReference type="Proteomes" id="UP000184514">
    <property type="component" value="Unassembled WGS sequence"/>
</dbReference>
<accession>A0A1L9NXS4</accession>
<dbReference type="RefSeq" id="WP_281249318.1">
    <property type="nucleotide sequence ID" value="NZ_MLCB01000125.1"/>
</dbReference>